<dbReference type="InterPro" id="IPR009424">
    <property type="entry name" value="AGP16/20/22/41"/>
</dbReference>
<dbReference type="STRING" id="4529.A0A0E0PJ17"/>
<dbReference type="Pfam" id="PF06376">
    <property type="entry name" value="AGP"/>
    <property type="match status" value="1"/>
</dbReference>
<feature type="transmembrane region" description="Helical" evidence="1">
    <location>
        <begin position="39"/>
        <end position="58"/>
    </location>
</feature>
<reference evidence="4" key="1">
    <citation type="submission" date="2013-06" db="EMBL/GenBank/DDBJ databases">
        <authorList>
            <person name="Zhao Q."/>
        </authorList>
    </citation>
    <scope>NUCLEOTIDE SEQUENCE</scope>
    <source>
        <strain evidence="4">cv. W1943</strain>
    </source>
</reference>
<protein>
    <recommendedName>
        <fullName evidence="5">Arabinogalactan peptide 16</fullName>
    </recommendedName>
</protein>
<dbReference type="Gramene" id="ORUFI05G07950.1">
    <property type="protein sequence ID" value="ORUFI05G07950.1"/>
    <property type="gene ID" value="ORUFI05G07950"/>
</dbReference>
<evidence type="ECO:0000256" key="1">
    <source>
        <dbReference type="SAM" id="Phobius"/>
    </source>
</evidence>
<evidence type="ECO:0000256" key="2">
    <source>
        <dbReference type="SAM" id="SignalP"/>
    </source>
</evidence>
<dbReference type="PANTHER" id="PTHR33374">
    <property type="entry name" value="ARABINOGALACTAN PROTEIN 20"/>
    <property type="match status" value="1"/>
</dbReference>
<dbReference type="Proteomes" id="UP000008022">
    <property type="component" value="Unassembled WGS sequence"/>
</dbReference>
<accession>A0A0E0PJ17</accession>
<reference evidence="3" key="2">
    <citation type="submission" date="2015-06" db="UniProtKB">
        <authorList>
            <consortium name="EnsemblPlants"/>
        </authorList>
    </citation>
    <scope>IDENTIFICATION</scope>
</reference>
<keyword evidence="2" id="KW-0732">Signal</keyword>
<dbReference type="AlphaFoldDB" id="A0A0E0PJ17"/>
<organism evidence="3 4">
    <name type="scientific">Oryza rufipogon</name>
    <name type="common">Brownbeard rice</name>
    <name type="synonym">Asian wild rice</name>
    <dbReference type="NCBI Taxonomy" id="4529"/>
    <lineage>
        <taxon>Eukaryota</taxon>
        <taxon>Viridiplantae</taxon>
        <taxon>Streptophyta</taxon>
        <taxon>Embryophyta</taxon>
        <taxon>Tracheophyta</taxon>
        <taxon>Spermatophyta</taxon>
        <taxon>Magnoliopsida</taxon>
        <taxon>Liliopsida</taxon>
        <taxon>Poales</taxon>
        <taxon>Poaceae</taxon>
        <taxon>BOP clade</taxon>
        <taxon>Oryzoideae</taxon>
        <taxon>Oryzeae</taxon>
        <taxon>Oryzinae</taxon>
        <taxon>Oryza</taxon>
    </lineage>
</organism>
<proteinExistence type="predicted"/>
<name>A0A0E0PJ17_ORYRU</name>
<keyword evidence="1" id="KW-0472">Membrane</keyword>
<feature type="signal peptide" evidence="2">
    <location>
        <begin position="1"/>
        <end position="22"/>
    </location>
</feature>
<dbReference type="OMA" id="ITYLIHA"/>
<sequence>MARIPFAAIVVAILSFAIAAAAQAPAPSPTSDGTSVDQGIAYLLMIVALVLTYLIHPLDASSAYKLF</sequence>
<dbReference type="eggNOG" id="ENOG502S708">
    <property type="taxonomic scope" value="Eukaryota"/>
</dbReference>
<dbReference type="EnsemblPlants" id="ORUFI05G07950.1">
    <property type="protein sequence ID" value="ORUFI05G07950.1"/>
    <property type="gene ID" value="ORUFI05G07950"/>
</dbReference>
<keyword evidence="4" id="KW-1185">Reference proteome</keyword>
<keyword evidence="1" id="KW-0812">Transmembrane</keyword>
<keyword evidence="1" id="KW-1133">Transmembrane helix</keyword>
<feature type="chain" id="PRO_5002370384" description="Arabinogalactan peptide 16" evidence="2">
    <location>
        <begin position="23"/>
        <end position="67"/>
    </location>
</feature>
<evidence type="ECO:0000313" key="3">
    <source>
        <dbReference type="EnsemblPlants" id="ORUFI05G07950.1"/>
    </source>
</evidence>
<evidence type="ECO:0000313" key="4">
    <source>
        <dbReference type="Proteomes" id="UP000008022"/>
    </source>
</evidence>
<dbReference type="HOGENOM" id="CLU_187330_0_0_1"/>
<evidence type="ECO:0008006" key="5">
    <source>
        <dbReference type="Google" id="ProtNLM"/>
    </source>
</evidence>